<dbReference type="GO" id="GO:0004523">
    <property type="term" value="F:RNA-DNA hybrid ribonuclease activity"/>
    <property type="evidence" value="ECO:0007669"/>
    <property type="project" value="UniProtKB-UniRule"/>
</dbReference>
<dbReference type="PANTHER" id="PTHR10954:SF23">
    <property type="entry name" value="RIBONUCLEASE"/>
    <property type="match status" value="1"/>
</dbReference>
<dbReference type="InterPro" id="IPR024568">
    <property type="entry name" value="RNase_HIII_N"/>
</dbReference>
<dbReference type="EMBL" id="CP038013">
    <property type="protein sequence ID" value="QBQ07924.1"/>
    <property type="molecule type" value="Genomic_DNA"/>
</dbReference>
<keyword evidence="8 12" id="KW-0479">Metal-binding</keyword>
<dbReference type="Proteomes" id="UP000294309">
    <property type="component" value="Chromosome"/>
</dbReference>
<dbReference type="InterPro" id="IPR012337">
    <property type="entry name" value="RNaseH-like_sf"/>
</dbReference>
<sequence>MASLSLKNVNEDIIDKLIKNYQNNIVKIKNPYVKVFIKTNNNETITIYKTNTVLIQANSLKSIINENAFLKEFDTSSVKKHQDTKKFNNFNIIGCDEVGVGDFFGPLVVCSAYVSNNFKHDFKNLYQLIKDSKSLKSHQIIDIFKQIKDKIIYDVYIMNNDEYNNYYKNYKNTHILKALAHNKCLKSLIEKNNLNYDFILMDQFVNKDLYYKYLKDIDKNPVVNIEFETKAENKSFAVACASIIARYYFLKTIKDLENYYQVSLPLGASNSVKQKVIDYKKHKPEYVKYFTKLHFNEKIK</sequence>
<feature type="domain" description="RNase H type-2" evidence="14">
    <location>
        <begin position="90"/>
        <end position="300"/>
    </location>
</feature>
<evidence type="ECO:0000256" key="7">
    <source>
        <dbReference type="ARBA" id="ARBA00022722"/>
    </source>
</evidence>
<comment type="cofactor">
    <cofactor evidence="12">
        <name>Mn(2+)</name>
        <dbReference type="ChEBI" id="CHEBI:29035"/>
    </cofactor>
    <cofactor evidence="12">
        <name>Mg(2+)</name>
        <dbReference type="ChEBI" id="CHEBI:18420"/>
    </cofactor>
    <text evidence="12">Manganese or magnesium. Binds 1 divalent metal ion per monomer in the absence of substrate. May bind a second metal ion after substrate binding.</text>
</comment>
<dbReference type="Pfam" id="PF11858">
    <property type="entry name" value="DUF3378"/>
    <property type="match status" value="1"/>
</dbReference>
<dbReference type="Gene3D" id="3.30.420.10">
    <property type="entry name" value="Ribonuclease H-like superfamily/Ribonuclease H"/>
    <property type="match status" value="1"/>
</dbReference>
<accession>A0A4P7AHL6</accession>
<evidence type="ECO:0000256" key="6">
    <source>
        <dbReference type="ARBA" id="ARBA00022490"/>
    </source>
</evidence>
<evidence type="ECO:0000256" key="10">
    <source>
        <dbReference type="ARBA" id="ARBA00022801"/>
    </source>
</evidence>
<evidence type="ECO:0000256" key="8">
    <source>
        <dbReference type="ARBA" id="ARBA00022723"/>
    </source>
</evidence>
<dbReference type="GO" id="GO:0032299">
    <property type="term" value="C:ribonuclease H2 complex"/>
    <property type="evidence" value="ECO:0007669"/>
    <property type="project" value="TreeGrafter"/>
</dbReference>
<evidence type="ECO:0000259" key="14">
    <source>
        <dbReference type="PROSITE" id="PS51975"/>
    </source>
</evidence>
<dbReference type="SUPFAM" id="SSF53098">
    <property type="entry name" value="Ribonuclease H-like"/>
    <property type="match status" value="1"/>
</dbReference>
<keyword evidence="7 12" id="KW-0540">Nuclease</keyword>
<organism evidence="15 16">
    <name type="scientific">Spiroplasma gladiatoris</name>
    <dbReference type="NCBI Taxonomy" id="2143"/>
    <lineage>
        <taxon>Bacteria</taxon>
        <taxon>Bacillati</taxon>
        <taxon>Mycoplasmatota</taxon>
        <taxon>Mollicutes</taxon>
        <taxon>Entomoplasmatales</taxon>
        <taxon>Spiroplasmataceae</taxon>
        <taxon>Spiroplasma</taxon>
    </lineage>
</organism>
<dbReference type="RefSeq" id="WP_134297716.1">
    <property type="nucleotide sequence ID" value="NZ_CP038013.1"/>
</dbReference>
<keyword evidence="6" id="KW-0963">Cytoplasm</keyword>
<keyword evidence="11" id="KW-0460">Magnesium</keyword>
<dbReference type="GO" id="GO:0003723">
    <property type="term" value="F:RNA binding"/>
    <property type="evidence" value="ECO:0007669"/>
    <property type="project" value="UniProtKB-UniRule"/>
</dbReference>
<comment type="subcellular location">
    <subcellularLocation>
        <location evidence="4">Cytoplasm</location>
    </subcellularLocation>
</comment>
<feature type="binding site" evidence="12">
    <location>
        <position position="97"/>
    </location>
    <ligand>
        <name>a divalent metal cation</name>
        <dbReference type="ChEBI" id="CHEBI:60240"/>
    </ligand>
</feature>
<keyword evidence="16" id="KW-1185">Reference proteome</keyword>
<comment type="similarity">
    <text evidence="5">Belongs to the RNase HII family. RnhC subfamily.</text>
</comment>
<evidence type="ECO:0000256" key="4">
    <source>
        <dbReference type="ARBA" id="ARBA00004496"/>
    </source>
</evidence>
<dbReference type="Pfam" id="PF01351">
    <property type="entry name" value="RNase_HII"/>
    <property type="match status" value="1"/>
</dbReference>
<gene>
    <name evidence="15" type="primary">rnhC</name>
    <name evidence="15" type="ORF">SGLAD_v1c07250</name>
</gene>
<evidence type="ECO:0000256" key="3">
    <source>
        <dbReference type="ARBA" id="ARBA00004065"/>
    </source>
</evidence>
<dbReference type="PANTHER" id="PTHR10954">
    <property type="entry name" value="RIBONUCLEASE H2 SUBUNIT A"/>
    <property type="match status" value="1"/>
</dbReference>
<evidence type="ECO:0000256" key="11">
    <source>
        <dbReference type="ARBA" id="ARBA00022842"/>
    </source>
</evidence>
<dbReference type="PROSITE" id="PS51975">
    <property type="entry name" value="RNASE_H_2"/>
    <property type="match status" value="1"/>
</dbReference>
<protein>
    <recommendedName>
        <fullName evidence="13">Ribonuclease</fullName>
        <ecNumber evidence="13">3.1.26.4</ecNumber>
    </recommendedName>
</protein>
<proteinExistence type="inferred from homology"/>
<dbReference type="InterPro" id="IPR024567">
    <property type="entry name" value="RNase_HII/HIII_dom"/>
</dbReference>
<dbReference type="GO" id="GO:0005737">
    <property type="term" value="C:cytoplasm"/>
    <property type="evidence" value="ECO:0007669"/>
    <property type="project" value="UniProtKB-SubCell"/>
</dbReference>
<feature type="binding site" evidence="12">
    <location>
        <position position="202"/>
    </location>
    <ligand>
        <name>a divalent metal cation</name>
        <dbReference type="ChEBI" id="CHEBI:60240"/>
    </ligand>
</feature>
<dbReference type="GO" id="GO:0006298">
    <property type="term" value="P:mismatch repair"/>
    <property type="evidence" value="ECO:0007669"/>
    <property type="project" value="TreeGrafter"/>
</dbReference>
<evidence type="ECO:0000256" key="9">
    <source>
        <dbReference type="ARBA" id="ARBA00022759"/>
    </source>
</evidence>
<dbReference type="GO" id="GO:0043137">
    <property type="term" value="P:DNA replication, removal of RNA primer"/>
    <property type="evidence" value="ECO:0007669"/>
    <property type="project" value="TreeGrafter"/>
</dbReference>
<dbReference type="KEGG" id="sgq:SGLAD_v1c07250"/>
<dbReference type="NCBIfam" id="TIGR00716">
    <property type="entry name" value="rnhC"/>
    <property type="match status" value="1"/>
</dbReference>
<evidence type="ECO:0000256" key="5">
    <source>
        <dbReference type="ARBA" id="ARBA00008378"/>
    </source>
</evidence>
<dbReference type="InterPro" id="IPR004641">
    <property type="entry name" value="RNase_HIII"/>
</dbReference>
<dbReference type="CDD" id="cd06590">
    <property type="entry name" value="RNase_HII_bacteria_HIII_like"/>
    <property type="match status" value="1"/>
</dbReference>
<keyword evidence="10 12" id="KW-0378">Hydrolase</keyword>
<dbReference type="InterPro" id="IPR001352">
    <property type="entry name" value="RNase_HII/HIII"/>
</dbReference>
<dbReference type="InterPro" id="IPR012295">
    <property type="entry name" value="TBP_dom_sf"/>
</dbReference>
<evidence type="ECO:0000256" key="1">
    <source>
        <dbReference type="ARBA" id="ARBA00000077"/>
    </source>
</evidence>
<dbReference type="EC" id="3.1.26.4" evidence="13"/>
<evidence type="ECO:0000313" key="15">
    <source>
        <dbReference type="EMBL" id="QBQ07924.1"/>
    </source>
</evidence>
<feature type="binding site" evidence="12">
    <location>
        <position position="96"/>
    </location>
    <ligand>
        <name>a divalent metal cation</name>
        <dbReference type="ChEBI" id="CHEBI:60240"/>
    </ligand>
</feature>
<comment type="cofactor">
    <cofactor evidence="2">
        <name>Mg(2+)</name>
        <dbReference type="ChEBI" id="CHEBI:18420"/>
    </cofactor>
</comment>
<dbReference type="GO" id="GO:0046872">
    <property type="term" value="F:metal ion binding"/>
    <property type="evidence" value="ECO:0007669"/>
    <property type="project" value="UniProtKB-KW"/>
</dbReference>
<reference evidence="15 16" key="1">
    <citation type="submission" date="2019-03" db="EMBL/GenBank/DDBJ databases">
        <title>Complete genome sequence of Spiroplasma gladiatoris TG-1 (DSM 22552).</title>
        <authorList>
            <person name="Lin Y.-C."/>
            <person name="Chou L."/>
            <person name="Kuo C.-H."/>
        </authorList>
    </citation>
    <scope>NUCLEOTIDE SEQUENCE [LARGE SCALE GENOMIC DNA]</scope>
    <source>
        <strain evidence="15 16">TG-1</strain>
    </source>
</reference>
<name>A0A4P7AHL6_9MOLU</name>
<evidence type="ECO:0000256" key="13">
    <source>
        <dbReference type="RuleBase" id="RU003515"/>
    </source>
</evidence>
<comment type="function">
    <text evidence="3 13">Endonuclease that specifically degrades the RNA of RNA-DNA hybrids.</text>
</comment>
<dbReference type="InterPro" id="IPR036397">
    <property type="entry name" value="RNaseH_sf"/>
</dbReference>
<evidence type="ECO:0000256" key="2">
    <source>
        <dbReference type="ARBA" id="ARBA00001946"/>
    </source>
</evidence>
<dbReference type="Gene3D" id="3.30.310.10">
    <property type="entry name" value="TATA-Binding Protein"/>
    <property type="match status" value="1"/>
</dbReference>
<evidence type="ECO:0000256" key="12">
    <source>
        <dbReference type="PROSITE-ProRule" id="PRU01319"/>
    </source>
</evidence>
<dbReference type="AlphaFoldDB" id="A0A4P7AHL6"/>
<keyword evidence="9 12" id="KW-0255">Endonuclease</keyword>
<dbReference type="OrthoDB" id="9777935at2"/>
<dbReference type="PIRSF" id="PIRSF037748">
    <property type="entry name" value="RnhC"/>
    <property type="match status" value="1"/>
</dbReference>
<evidence type="ECO:0000313" key="16">
    <source>
        <dbReference type="Proteomes" id="UP000294309"/>
    </source>
</evidence>
<comment type="catalytic activity">
    <reaction evidence="1 12 13">
        <text>Endonucleolytic cleavage to 5'-phosphomonoester.</text>
        <dbReference type="EC" id="3.1.26.4"/>
    </reaction>
</comment>